<evidence type="ECO:0000256" key="4">
    <source>
        <dbReference type="ARBA" id="ARBA00009503"/>
    </source>
</evidence>
<dbReference type="AlphaFoldDB" id="A0A0S2TCE2"/>
<comment type="cofactor">
    <cofactor evidence="2 14">
        <name>Mg(2+)</name>
        <dbReference type="ChEBI" id="CHEBI:18420"/>
    </cofactor>
</comment>
<comment type="catalytic activity">
    <reaction evidence="1">
        <text>(7,8-dihydropterin-6-yl)methyl diphosphate + 4-aminobenzoate = 7,8-dihydropteroate + diphosphate</text>
        <dbReference type="Rhea" id="RHEA:19949"/>
        <dbReference type="ChEBI" id="CHEBI:17836"/>
        <dbReference type="ChEBI" id="CHEBI:17839"/>
        <dbReference type="ChEBI" id="CHEBI:33019"/>
        <dbReference type="ChEBI" id="CHEBI:72950"/>
        <dbReference type="EC" id="2.5.1.15"/>
    </reaction>
</comment>
<evidence type="ECO:0000256" key="12">
    <source>
        <dbReference type="ARBA" id="ARBA00030193"/>
    </source>
</evidence>
<keyword evidence="9 14" id="KW-0479">Metal-binding</keyword>
<evidence type="ECO:0000256" key="8">
    <source>
        <dbReference type="ARBA" id="ARBA00022679"/>
    </source>
</evidence>
<dbReference type="GO" id="GO:0046654">
    <property type="term" value="P:tetrahydrofolate biosynthetic process"/>
    <property type="evidence" value="ECO:0007669"/>
    <property type="project" value="UniProtKB-UniPathway"/>
</dbReference>
<dbReference type="GO" id="GO:0004156">
    <property type="term" value="F:dihydropteroate synthase activity"/>
    <property type="evidence" value="ECO:0007669"/>
    <property type="project" value="UniProtKB-EC"/>
</dbReference>
<evidence type="ECO:0000313" key="16">
    <source>
        <dbReference type="EMBL" id="ALP52786.1"/>
    </source>
</evidence>
<dbReference type="EMBL" id="CP013099">
    <property type="protein sequence ID" value="ALP52786.1"/>
    <property type="molecule type" value="Genomic_DNA"/>
</dbReference>
<keyword evidence="8 14" id="KW-0808">Transferase</keyword>
<dbReference type="FunFam" id="3.20.20.20:FF:000004">
    <property type="entry name" value="Dihydropteroate synthase"/>
    <property type="match status" value="1"/>
</dbReference>
<dbReference type="UniPathway" id="UPA00077">
    <property type="reaction ID" value="UER00156"/>
</dbReference>
<dbReference type="InterPro" id="IPR000489">
    <property type="entry name" value="Pterin-binding_dom"/>
</dbReference>
<dbReference type="STRING" id="1748243.Tel_06245"/>
<dbReference type="CDD" id="cd00739">
    <property type="entry name" value="DHPS"/>
    <property type="match status" value="1"/>
</dbReference>
<evidence type="ECO:0000259" key="15">
    <source>
        <dbReference type="PROSITE" id="PS50972"/>
    </source>
</evidence>
<dbReference type="NCBIfam" id="TIGR01496">
    <property type="entry name" value="DHPS"/>
    <property type="match status" value="1"/>
</dbReference>
<comment type="function">
    <text evidence="13 14">Catalyzes the condensation of para-aminobenzoate (pABA) with 6-hydroxymethyl-7,8-dihydropterin diphosphate (DHPt-PP) to form 7,8-dihydropteroate (H2Pte), the immediate precursor of folate derivatives.</text>
</comment>
<feature type="domain" description="Pterin-binding" evidence="15">
    <location>
        <begin position="8"/>
        <end position="260"/>
    </location>
</feature>
<dbReference type="InterPro" id="IPR006390">
    <property type="entry name" value="DHP_synth_dom"/>
</dbReference>
<keyword evidence="10 14" id="KW-0460">Magnesium</keyword>
<dbReference type="InterPro" id="IPR045031">
    <property type="entry name" value="DHP_synth-like"/>
</dbReference>
<dbReference type="PROSITE" id="PS00793">
    <property type="entry name" value="DHPS_2"/>
    <property type="match status" value="1"/>
</dbReference>
<dbReference type="GO" id="GO:0046656">
    <property type="term" value="P:folic acid biosynthetic process"/>
    <property type="evidence" value="ECO:0007669"/>
    <property type="project" value="UniProtKB-KW"/>
</dbReference>
<comment type="pathway">
    <text evidence="3 14">Cofactor biosynthesis; tetrahydrofolate biosynthesis; 7,8-dihydrofolate from 2-amino-4-hydroxy-6-hydroxymethyl-7,8-dihydropteridine diphosphate and 4-aminobenzoate: step 1/2.</text>
</comment>
<sequence>MKLVFDRPKIMGILNVTPDSFSDGGRFNAPDRALQRVEQMVSEGADIIDIGGESTRPGAQPVSEAEEIERVAPLIEAVRSRFEIPISVDSSKAGVMRAAVAVGADMLNDVRALRDEGALAAAAELDVPVCLMHMQGEPRTMQADPVYGDVVGDVTAFLSGRVQACVAAGIAKDRLLIDPGFGFGKKLSHNLLLLKELHRFKALGVPLLVGISRKSMIGAIVDKPVEQRLCGSLAAASLALWQGADIVRVHDVAATVDVLKICQAVRQASA</sequence>
<accession>A0A0S2TCE2</accession>
<evidence type="ECO:0000256" key="13">
    <source>
        <dbReference type="ARBA" id="ARBA00053449"/>
    </source>
</evidence>
<keyword evidence="11 14" id="KW-0289">Folate biosynthesis</keyword>
<evidence type="ECO:0000256" key="11">
    <source>
        <dbReference type="ARBA" id="ARBA00022909"/>
    </source>
</evidence>
<evidence type="ECO:0000256" key="6">
    <source>
        <dbReference type="ARBA" id="ARBA00012458"/>
    </source>
</evidence>
<dbReference type="GO" id="GO:0046872">
    <property type="term" value="F:metal ion binding"/>
    <property type="evidence" value="ECO:0007669"/>
    <property type="project" value="UniProtKB-KW"/>
</dbReference>
<dbReference type="PROSITE" id="PS00792">
    <property type="entry name" value="DHPS_1"/>
    <property type="match status" value="1"/>
</dbReference>
<evidence type="ECO:0000256" key="2">
    <source>
        <dbReference type="ARBA" id="ARBA00001946"/>
    </source>
</evidence>
<dbReference type="KEGG" id="tee:Tel_06245"/>
<proteinExistence type="inferred from homology"/>
<evidence type="ECO:0000256" key="14">
    <source>
        <dbReference type="RuleBase" id="RU361205"/>
    </source>
</evidence>
<dbReference type="PANTHER" id="PTHR20941:SF1">
    <property type="entry name" value="FOLIC ACID SYNTHESIS PROTEIN FOL1"/>
    <property type="match status" value="1"/>
</dbReference>
<dbReference type="SUPFAM" id="SSF51717">
    <property type="entry name" value="Dihydropteroate synthetase-like"/>
    <property type="match status" value="1"/>
</dbReference>
<evidence type="ECO:0000256" key="9">
    <source>
        <dbReference type="ARBA" id="ARBA00022723"/>
    </source>
</evidence>
<evidence type="ECO:0000256" key="5">
    <source>
        <dbReference type="ARBA" id="ARBA00011738"/>
    </source>
</evidence>
<dbReference type="PROSITE" id="PS50972">
    <property type="entry name" value="PTERIN_BINDING"/>
    <property type="match status" value="1"/>
</dbReference>
<dbReference type="Proteomes" id="UP000055136">
    <property type="component" value="Chromosome"/>
</dbReference>
<dbReference type="GO" id="GO:0005829">
    <property type="term" value="C:cytosol"/>
    <property type="evidence" value="ECO:0007669"/>
    <property type="project" value="TreeGrafter"/>
</dbReference>
<gene>
    <name evidence="16" type="primary">folP</name>
    <name evidence="16" type="ORF">Tel_06245</name>
</gene>
<comment type="similarity">
    <text evidence="4 14">Belongs to the DHPS family.</text>
</comment>
<organism evidence="16 17">
    <name type="scientific">Candidatus Tenderia electrophaga</name>
    <dbReference type="NCBI Taxonomy" id="1748243"/>
    <lineage>
        <taxon>Bacteria</taxon>
        <taxon>Pseudomonadati</taxon>
        <taxon>Pseudomonadota</taxon>
        <taxon>Gammaproteobacteria</taxon>
        <taxon>Candidatus Tenderiales</taxon>
        <taxon>Candidatus Tenderiaceae</taxon>
        <taxon>Candidatus Tenderia</taxon>
    </lineage>
</organism>
<evidence type="ECO:0000256" key="10">
    <source>
        <dbReference type="ARBA" id="ARBA00022842"/>
    </source>
</evidence>
<comment type="subunit">
    <text evidence="5">Homodimer.</text>
</comment>
<evidence type="ECO:0000256" key="3">
    <source>
        <dbReference type="ARBA" id="ARBA00004763"/>
    </source>
</evidence>
<dbReference type="Gene3D" id="3.20.20.20">
    <property type="entry name" value="Dihydropteroate synthase-like"/>
    <property type="match status" value="1"/>
</dbReference>
<dbReference type="EC" id="2.5.1.15" evidence="6 14"/>
<dbReference type="Pfam" id="PF00809">
    <property type="entry name" value="Pterin_bind"/>
    <property type="match status" value="1"/>
</dbReference>
<protein>
    <recommendedName>
        <fullName evidence="7 14">Dihydropteroate synthase</fullName>
        <shortName evidence="14">DHPS</shortName>
        <ecNumber evidence="6 14">2.5.1.15</ecNumber>
    </recommendedName>
    <alternativeName>
        <fullName evidence="12 14">Dihydropteroate pyrophosphorylase</fullName>
    </alternativeName>
</protein>
<evidence type="ECO:0000313" key="17">
    <source>
        <dbReference type="Proteomes" id="UP000055136"/>
    </source>
</evidence>
<dbReference type="InterPro" id="IPR011005">
    <property type="entry name" value="Dihydropteroate_synth-like_sf"/>
</dbReference>
<dbReference type="PANTHER" id="PTHR20941">
    <property type="entry name" value="FOLATE SYNTHESIS PROTEINS"/>
    <property type="match status" value="1"/>
</dbReference>
<evidence type="ECO:0000256" key="1">
    <source>
        <dbReference type="ARBA" id="ARBA00000012"/>
    </source>
</evidence>
<reference evidence="16" key="1">
    <citation type="submission" date="2015-10" db="EMBL/GenBank/DDBJ databases">
        <title>Description of Candidatus Tenderia electrophaga gen. nov, sp. nov., an Uncultivated Electroautotroph from a Biocathode Enrichment.</title>
        <authorList>
            <person name="Eddie B.J."/>
            <person name="Malanoski A.P."/>
            <person name="Wang Z."/>
            <person name="Hall R.J."/>
            <person name="Oh S.D."/>
            <person name="Heiner C."/>
            <person name="Lin B."/>
            <person name="Strycharz-Glaven S.M."/>
        </authorList>
    </citation>
    <scope>NUCLEOTIDE SEQUENCE [LARGE SCALE GENOMIC DNA]</scope>
    <source>
        <strain evidence="16">NRL1</strain>
    </source>
</reference>
<keyword evidence="17" id="KW-1185">Reference proteome</keyword>
<name>A0A0S2TCE2_9GAMM</name>
<evidence type="ECO:0000256" key="7">
    <source>
        <dbReference type="ARBA" id="ARBA00016919"/>
    </source>
</evidence>